<dbReference type="EMBL" id="VTAW01000006">
    <property type="protein sequence ID" value="TYT62754.1"/>
    <property type="molecule type" value="Genomic_DNA"/>
</dbReference>
<proteinExistence type="predicted"/>
<dbReference type="Proteomes" id="UP000324104">
    <property type="component" value="Unassembled WGS sequence"/>
</dbReference>
<evidence type="ECO:0000313" key="3">
    <source>
        <dbReference type="Proteomes" id="UP000324104"/>
    </source>
</evidence>
<feature type="region of interest" description="Disordered" evidence="1">
    <location>
        <begin position="321"/>
        <end position="359"/>
    </location>
</feature>
<dbReference type="AlphaFoldDB" id="A0A5D5ANY7"/>
<name>A0A5D5ANY7_9EURY</name>
<dbReference type="PANTHER" id="PTHR34351:SF1">
    <property type="entry name" value="SLR1927 PROTEIN"/>
    <property type="match status" value="1"/>
</dbReference>
<comment type="caution">
    <text evidence="2">The sequence shown here is derived from an EMBL/GenBank/DDBJ whole genome shotgun (WGS) entry which is preliminary data.</text>
</comment>
<sequence length="359" mass="37984">MRLTIRGWTAVAVVAFALAMSWQYGPRSLNAVVVPVAIVTVAALFTTARIDPPTVEGAAVDDGFVGETRTVERTIESPRTASGTIHATVGDGLSVQARARLETTLEGDAETRFTYELSLEARGEHDVGGLEITVTDVLGLVERRFEYESTDTVVVYPRVYGLEGRDAGRLTATAVAASRTDRGEFDGLREYRRGDSLRDVHWKSAAKRPDEELFVMEYADHGDDSSITVAASAPSGREDELASAAASVVVHLLEAGLDVGLELPNAARPAGSGWGHRRTLLAALAVADAGDLEDRVRADADVVVDAAGVEPTVVVDGTEIPFDRLRGEGNSGGPVDASGRGGGDERSERRDDGSRGVAA</sequence>
<dbReference type="PANTHER" id="PTHR34351">
    <property type="entry name" value="SLR1927 PROTEIN-RELATED"/>
    <property type="match status" value="1"/>
</dbReference>
<evidence type="ECO:0000256" key="1">
    <source>
        <dbReference type="SAM" id="MobiDB-lite"/>
    </source>
</evidence>
<protein>
    <submittedName>
        <fullName evidence="2">DUF58 domain-containing protein</fullName>
    </submittedName>
</protein>
<feature type="compositionally biased region" description="Basic and acidic residues" evidence="1">
    <location>
        <begin position="342"/>
        <end position="359"/>
    </location>
</feature>
<reference evidence="2 3" key="1">
    <citation type="submission" date="2019-08" db="EMBL/GenBank/DDBJ databases">
        <title>Archaea genome.</title>
        <authorList>
            <person name="Kajale S."/>
            <person name="Shouche Y."/>
            <person name="Deshpande N."/>
            <person name="Sharma A."/>
        </authorList>
    </citation>
    <scope>NUCLEOTIDE SEQUENCE [LARGE SCALE GENOMIC DNA]</scope>
    <source>
        <strain evidence="2 3">ESP3B_9</strain>
    </source>
</reference>
<gene>
    <name evidence="2" type="ORF">FYC77_06905</name>
</gene>
<dbReference type="RefSeq" id="WP_149080770.1">
    <property type="nucleotide sequence ID" value="NZ_VTAW01000006.1"/>
</dbReference>
<accession>A0A5D5ANY7</accession>
<organism evidence="2 3">
    <name type="scientific">Natrialba swarupiae</name>
    <dbReference type="NCBI Taxonomy" id="2448032"/>
    <lineage>
        <taxon>Archaea</taxon>
        <taxon>Methanobacteriati</taxon>
        <taxon>Methanobacteriota</taxon>
        <taxon>Stenosarchaea group</taxon>
        <taxon>Halobacteria</taxon>
        <taxon>Halobacteriales</taxon>
        <taxon>Natrialbaceae</taxon>
        <taxon>Natrialba</taxon>
    </lineage>
</organism>
<keyword evidence="3" id="KW-1185">Reference proteome</keyword>
<evidence type="ECO:0000313" key="2">
    <source>
        <dbReference type="EMBL" id="TYT62754.1"/>
    </source>
</evidence>